<accession>A0AAN7Z3V9</accession>
<organism evidence="2 3">
    <name type="scientific">Xylaria bambusicola</name>
    <dbReference type="NCBI Taxonomy" id="326684"/>
    <lineage>
        <taxon>Eukaryota</taxon>
        <taxon>Fungi</taxon>
        <taxon>Dikarya</taxon>
        <taxon>Ascomycota</taxon>
        <taxon>Pezizomycotina</taxon>
        <taxon>Sordariomycetes</taxon>
        <taxon>Xylariomycetidae</taxon>
        <taxon>Xylariales</taxon>
        <taxon>Xylariaceae</taxon>
        <taxon>Xylaria</taxon>
    </lineage>
</organism>
<comment type="caution">
    <text evidence="2">The sequence shown here is derived from an EMBL/GenBank/DDBJ whole genome shotgun (WGS) entry which is preliminary data.</text>
</comment>
<feature type="region of interest" description="Disordered" evidence="1">
    <location>
        <begin position="116"/>
        <end position="204"/>
    </location>
</feature>
<name>A0AAN7Z3V9_9PEZI</name>
<evidence type="ECO:0000313" key="3">
    <source>
        <dbReference type="Proteomes" id="UP001305414"/>
    </source>
</evidence>
<evidence type="ECO:0000313" key="2">
    <source>
        <dbReference type="EMBL" id="KAK5626048.1"/>
    </source>
</evidence>
<keyword evidence="3" id="KW-1185">Reference proteome</keyword>
<reference evidence="2 3" key="1">
    <citation type="submission" date="2023-10" db="EMBL/GenBank/DDBJ databases">
        <title>Draft genome sequence of Xylaria bambusicola isolate GMP-LS, the root and basal stem rot pathogen of sugarcane in Indonesia.</title>
        <authorList>
            <person name="Selvaraj P."/>
            <person name="Muralishankar V."/>
            <person name="Muruganantham S."/>
            <person name="Sp S."/>
            <person name="Haryani S."/>
            <person name="Lau K.J.X."/>
            <person name="Naqvi N.I."/>
        </authorList>
    </citation>
    <scope>NUCLEOTIDE SEQUENCE [LARGE SCALE GENOMIC DNA]</scope>
    <source>
        <strain evidence="2">GMP-LS</strain>
    </source>
</reference>
<dbReference type="EMBL" id="JAWHQM010000003">
    <property type="protein sequence ID" value="KAK5626048.1"/>
    <property type="molecule type" value="Genomic_DNA"/>
</dbReference>
<sequence length="204" mass="22979">MTADGMDAWGNITTICCIIRYHYKRATTSGPAKRWIERIVRAGLELLSDSDEDNDTYAFWLLGRLFVTIEDEESHKITWNMRNADQAKDLANWDEWVSTPIASPKSAPIRSMASMLHEKTSQVESNASISMRDRERAAPAKTNGRGDAKSQNGDVRKDEGKPLRTDTSSSAPAPAHGAEEFQPSEKAYENHDRPYRSCARRYTP</sequence>
<dbReference type="AlphaFoldDB" id="A0AAN7Z3V9"/>
<feature type="compositionally biased region" description="Basic and acidic residues" evidence="1">
    <location>
        <begin position="131"/>
        <end position="164"/>
    </location>
</feature>
<feature type="compositionally biased region" description="Basic and acidic residues" evidence="1">
    <location>
        <begin position="186"/>
        <end position="195"/>
    </location>
</feature>
<protein>
    <submittedName>
        <fullName evidence="2">Uncharacterized protein</fullName>
    </submittedName>
</protein>
<dbReference type="Proteomes" id="UP001305414">
    <property type="component" value="Unassembled WGS sequence"/>
</dbReference>
<gene>
    <name evidence="2" type="ORF">RRF57_001764</name>
</gene>
<evidence type="ECO:0000256" key="1">
    <source>
        <dbReference type="SAM" id="MobiDB-lite"/>
    </source>
</evidence>
<proteinExistence type="predicted"/>